<dbReference type="EMBL" id="NOXS01000021">
    <property type="protein sequence ID" value="OYQ21575.1"/>
    <property type="molecule type" value="Genomic_DNA"/>
</dbReference>
<evidence type="ECO:0008006" key="4">
    <source>
        <dbReference type="Google" id="ProtNLM"/>
    </source>
</evidence>
<protein>
    <recommendedName>
        <fullName evidence="4">Nitrogen fixation protein FixH</fullName>
    </recommendedName>
</protein>
<evidence type="ECO:0000313" key="3">
    <source>
        <dbReference type="Proteomes" id="UP000216361"/>
    </source>
</evidence>
<evidence type="ECO:0000256" key="1">
    <source>
        <dbReference type="SAM" id="Phobius"/>
    </source>
</evidence>
<organism evidence="2 3">
    <name type="scientific">Elstera cyanobacteriorum</name>
    <dbReference type="NCBI Taxonomy" id="2022747"/>
    <lineage>
        <taxon>Bacteria</taxon>
        <taxon>Pseudomonadati</taxon>
        <taxon>Pseudomonadota</taxon>
        <taxon>Alphaproteobacteria</taxon>
        <taxon>Rhodospirillales</taxon>
        <taxon>Rhodospirillaceae</taxon>
        <taxon>Elstera</taxon>
    </lineage>
</organism>
<name>A0A255XYW3_9PROT</name>
<reference evidence="2 3" key="1">
    <citation type="submission" date="2017-07" db="EMBL/GenBank/DDBJ databases">
        <title>Elstera cyanobacteriorum sp. nov., a novel bacterium isolated from cyanobacterial aggregates in a eutrophic lake.</title>
        <authorList>
            <person name="Cai H."/>
        </authorList>
    </citation>
    <scope>NUCLEOTIDE SEQUENCE [LARGE SCALE GENOMIC DNA]</scope>
    <source>
        <strain evidence="2 3">TH019</strain>
    </source>
</reference>
<dbReference type="AlphaFoldDB" id="A0A255XYW3"/>
<evidence type="ECO:0000313" key="2">
    <source>
        <dbReference type="EMBL" id="OYQ21575.1"/>
    </source>
</evidence>
<feature type="transmembrane region" description="Helical" evidence="1">
    <location>
        <begin position="21"/>
        <end position="43"/>
    </location>
</feature>
<dbReference type="Pfam" id="PF05751">
    <property type="entry name" value="FixH"/>
    <property type="match status" value="1"/>
</dbReference>
<dbReference type="Proteomes" id="UP000216361">
    <property type="component" value="Unassembled WGS sequence"/>
</dbReference>
<keyword evidence="1" id="KW-0472">Membrane</keyword>
<keyword evidence="3" id="KW-1185">Reference proteome</keyword>
<sequence>MIEEPIMTTLPAADLSRRSRWIPWVFVVGFLTVLIPNGFLLYYSTRQPVGLVVEKPYERGIAYNKLLAAAREQAKLGWQAQTTVSGFDAAKGTGRVVIAVTDATGPLADAVVQLTLSRPLEGDSLPVLTLPVEGGTAQATVTGLRPGQWEARMVVRRGTDHAVLDQRLIVR</sequence>
<proteinExistence type="predicted"/>
<dbReference type="InterPro" id="IPR008620">
    <property type="entry name" value="FixH"/>
</dbReference>
<keyword evidence="1" id="KW-1133">Transmembrane helix</keyword>
<dbReference type="OrthoDB" id="1495896at2"/>
<accession>A0A255XYW3</accession>
<keyword evidence="1" id="KW-0812">Transmembrane</keyword>
<comment type="caution">
    <text evidence="2">The sequence shown here is derived from an EMBL/GenBank/DDBJ whole genome shotgun (WGS) entry which is preliminary data.</text>
</comment>
<gene>
    <name evidence="2" type="ORF">CHR90_01590</name>
</gene>